<keyword evidence="4 7" id="KW-0274">FAD</keyword>
<dbReference type="PANTHER" id="PTHR22897:SF8">
    <property type="entry name" value="SULFHYDRYL OXIDASE"/>
    <property type="match status" value="1"/>
</dbReference>
<comment type="caution">
    <text evidence="9">The sequence shown here is derived from an EMBL/GenBank/DDBJ whole genome shotgun (WGS) entry which is preliminary data.</text>
</comment>
<gene>
    <name evidence="9" type="ORF">BN9_097970</name>
</gene>
<evidence type="ECO:0000256" key="7">
    <source>
        <dbReference type="RuleBase" id="RU371123"/>
    </source>
</evidence>
<evidence type="ECO:0000256" key="2">
    <source>
        <dbReference type="ARBA" id="ARBA00022630"/>
    </source>
</evidence>
<evidence type="ECO:0000259" key="8">
    <source>
        <dbReference type="PROSITE" id="PS51324"/>
    </source>
</evidence>
<sequence length="420" mass="48541">MAYNFNPKKLGENERVIGTHTLVEVIKYVDKQYPNYTDPKVPTLSTNVTTEPVQKKEPEEKKPVVIWEESKKPMNQTTRLQDAASAFIFGLKQGVFMGREVLEDMELDALKEWLRVVAKRFPGSANREIIQNLYTTISDTAILDFDSWDKILSAWQVNSTAMFHSKINVSDARLPEWQRIDNLFIGAGVTYRACALYTCGQWNMFHMMTMNQYEQHDDTLLIGVIATIRRFMKHFFGCVQCRDHFLEYNTLERVVEISKASDKALALKRWLWTMHNSVNRRVRHPIWPKESDCPTCGTDGKWVQVQVDKWLEDTYVFKEPVLPQLSTATGPILWKPKDAEMQIRNPANTYTDKEGDVNVRVASTVKVPVMTHSTQSKMSASAGLPSLDIFLWYLLPIVALGFYVVHARVRKNRYQLLRPR</sequence>
<keyword evidence="10" id="KW-1185">Reference proteome</keyword>
<dbReference type="GO" id="GO:0016971">
    <property type="term" value="F:flavin-dependent sulfhydryl oxidase activity"/>
    <property type="evidence" value="ECO:0007669"/>
    <property type="project" value="InterPro"/>
</dbReference>
<dbReference type="InterPro" id="IPR039798">
    <property type="entry name" value="Sulfhydryl_oxidase"/>
</dbReference>
<dbReference type="InterPro" id="IPR017905">
    <property type="entry name" value="ERV/ALR_sulphydryl_oxidase"/>
</dbReference>
<feature type="transmembrane region" description="Helical" evidence="7">
    <location>
        <begin position="390"/>
        <end position="409"/>
    </location>
</feature>
<keyword evidence="7" id="KW-0812">Transmembrane</keyword>
<organism evidence="9 10">
    <name type="scientific">Albugo candida</name>
    <dbReference type="NCBI Taxonomy" id="65357"/>
    <lineage>
        <taxon>Eukaryota</taxon>
        <taxon>Sar</taxon>
        <taxon>Stramenopiles</taxon>
        <taxon>Oomycota</taxon>
        <taxon>Peronosporomycetes</taxon>
        <taxon>Albuginales</taxon>
        <taxon>Albuginaceae</taxon>
        <taxon>Albugo</taxon>
    </lineage>
</organism>
<dbReference type="Pfam" id="PF04777">
    <property type="entry name" value="Evr1_Alr"/>
    <property type="match status" value="1"/>
</dbReference>
<name>A0A024GPA2_9STRA</name>
<keyword evidence="3" id="KW-0732">Signal</keyword>
<evidence type="ECO:0000313" key="9">
    <source>
        <dbReference type="EMBL" id="CCI48619.1"/>
    </source>
</evidence>
<keyword evidence="7" id="KW-0472">Membrane</keyword>
<dbReference type="PROSITE" id="PS51324">
    <property type="entry name" value="ERV_ALR"/>
    <property type="match status" value="1"/>
</dbReference>
<accession>A0A024GPA2</accession>
<dbReference type="GO" id="GO:0003756">
    <property type="term" value="F:protein disulfide isomerase activity"/>
    <property type="evidence" value="ECO:0007669"/>
    <property type="project" value="TreeGrafter"/>
</dbReference>
<dbReference type="InParanoid" id="A0A024GPA2"/>
<dbReference type="OrthoDB" id="59470at2759"/>
<dbReference type="GO" id="GO:0000139">
    <property type="term" value="C:Golgi membrane"/>
    <property type="evidence" value="ECO:0007669"/>
    <property type="project" value="TreeGrafter"/>
</dbReference>
<dbReference type="EC" id="1.8.3.2" evidence="7"/>
<dbReference type="SUPFAM" id="SSF69000">
    <property type="entry name" value="FAD-dependent thiol oxidase"/>
    <property type="match status" value="1"/>
</dbReference>
<dbReference type="PANTHER" id="PTHR22897">
    <property type="entry name" value="QUIESCIN Q6-RELATED SULFHYDRYL OXIDASE"/>
    <property type="match status" value="1"/>
</dbReference>
<dbReference type="InterPro" id="IPR036774">
    <property type="entry name" value="ERV/ALR_sulphydryl_oxid_sf"/>
</dbReference>
<dbReference type="InterPro" id="IPR042568">
    <property type="entry name" value="QSOX_FAD-bd_sf"/>
</dbReference>
<dbReference type="Gene3D" id="1.20.120.1960">
    <property type="entry name" value="QSOX sulfhydryl oxidase domain"/>
    <property type="match status" value="1"/>
</dbReference>
<evidence type="ECO:0000256" key="4">
    <source>
        <dbReference type="ARBA" id="ARBA00022827"/>
    </source>
</evidence>
<keyword evidence="2 7" id="KW-0285">Flavoprotein</keyword>
<proteinExistence type="predicted"/>
<reference evidence="9 10" key="1">
    <citation type="submission" date="2012-05" db="EMBL/GenBank/DDBJ databases">
        <title>Recombination and specialization in a pathogen metapopulation.</title>
        <authorList>
            <person name="Gardiner A."/>
            <person name="Kemen E."/>
            <person name="Schultz-Larsen T."/>
            <person name="MacLean D."/>
            <person name="Van Oosterhout C."/>
            <person name="Jones J.D.G."/>
        </authorList>
    </citation>
    <scope>NUCLEOTIDE SEQUENCE [LARGE SCALE GENOMIC DNA]</scope>
    <source>
        <strain evidence="9 10">Ac Nc2</strain>
    </source>
</reference>
<keyword evidence="6" id="KW-1015">Disulfide bond</keyword>
<comment type="catalytic activity">
    <reaction evidence="7">
        <text>2 R'C(R)SH + O2 = R'C(R)S-S(R)CR' + H2O2</text>
        <dbReference type="Rhea" id="RHEA:17357"/>
        <dbReference type="ChEBI" id="CHEBI:15379"/>
        <dbReference type="ChEBI" id="CHEBI:16240"/>
        <dbReference type="ChEBI" id="CHEBI:16520"/>
        <dbReference type="ChEBI" id="CHEBI:17412"/>
        <dbReference type="EC" id="1.8.3.2"/>
    </reaction>
</comment>
<dbReference type="EMBL" id="CAIX01000238">
    <property type="protein sequence ID" value="CCI48619.1"/>
    <property type="molecule type" value="Genomic_DNA"/>
</dbReference>
<feature type="domain" description="ERV/ALR sulfhydryl oxidase" evidence="8">
    <location>
        <begin position="187"/>
        <end position="302"/>
    </location>
</feature>
<evidence type="ECO:0000313" key="10">
    <source>
        <dbReference type="Proteomes" id="UP000053237"/>
    </source>
</evidence>
<protein>
    <recommendedName>
        <fullName evidence="7">Sulfhydryl oxidase</fullName>
        <ecNumber evidence="7">1.8.3.2</ecNumber>
    </recommendedName>
</protein>
<keyword evidence="7" id="KW-1133">Transmembrane helix</keyword>
<keyword evidence="5 7" id="KW-0560">Oxidoreductase</keyword>
<evidence type="ECO:0000256" key="6">
    <source>
        <dbReference type="ARBA" id="ARBA00023157"/>
    </source>
</evidence>
<dbReference type="GO" id="GO:0005615">
    <property type="term" value="C:extracellular space"/>
    <property type="evidence" value="ECO:0007669"/>
    <property type="project" value="TreeGrafter"/>
</dbReference>
<dbReference type="Proteomes" id="UP000053237">
    <property type="component" value="Unassembled WGS sequence"/>
</dbReference>
<evidence type="ECO:0000256" key="1">
    <source>
        <dbReference type="ARBA" id="ARBA00001974"/>
    </source>
</evidence>
<dbReference type="Gene3D" id="1.20.120.310">
    <property type="entry name" value="ERV/ALR sulfhydryl oxidase domain"/>
    <property type="match status" value="1"/>
</dbReference>
<dbReference type="GO" id="GO:0006457">
    <property type="term" value="P:protein folding"/>
    <property type="evidence" value="ECO:0007669"/>
    <property type="project" value="TreeGrafter"/>
</dbReference>
<comment type="cofactor">
    <cofactor evidence="1 7">
        <name>FAD</name>
        <dbReference type="ChEBI" id="CHEBI:57692"/>
    </cofactor>
</comment>
<evidence type="ECO:0000256" key="3">
    <source>
        <dbReference type="ARBA" id="ARBA00022729"/>
    </source>
</evidence>
<evidence type="ECO:0000256" key="5">
    <source>
        <dbReference type="ARBA" id="ARBA00023002"/>
    </source>
</evidence>
<dbReference type="AlphaFoldDB" id="A0A024GPA2"/>